<sequence length="389" mass="42901">MTQPVLFSVELLESVLLTVRRVAHVLLGSVVLLTKEMPRLVVLRAKELLEALVLSPVVPLQSVLLLSLVMLGSMLLTAVLLESPLLTAVLLESVLSTTVLLKSVVLHILLESVVRLTMALLDSERLETRVLPLVGLLESALLLSMLPLGCAMLLTLVLLESVVLLTMVMLGFFELLTEVMPRSVVLLAMAPMKVLELCGCSFPEAAGNINVMLDALDHKGGMGNGHFDRVYRDIAANIGVDLFLPNRDSHLLAFWFNPHAIKIKPVANACLHNEVGVGCEDHEDFIDQILFEDGAVTLGDDDDAEEQEVTVDQVRHEDGEKPCEAGDGGDEQEDFIDKVLYEDCDEDYDDDGELEEEETCIDQVTYEHRHSCRADRGPGVLRQRYLADQ</sequence>
<evidence type="ECO:0000313" key="3">
    <source>
        <dbReference type="Proteomes" id="UP001189429"/>
    </source>
</evidence>
<feature type="transmembrane region" description="Helical" evidence="1">
    <location>
        <begin position="53"/>
        <end position="79"/>
    </location>
</feature>
<protein>
    <recommendedName>
        <fullName evidence="4">FACT complex subunit</fullName>
    </recommendedName>
</protein>
<dbReference type="EMBL" id="CAUYUJ010014612">
    <property type="protein sequence ID" value="CAK0843834.1"/>
    <property type="molecule type" value="Genomic_DNA"/>
</dbReference>
<name>A0ABN9TDL3_9DINO</name>
<evidence type="ECO:0000313" key="2">
    <source>
        <dbReference type="EMBL" id="CAK0843834.1"/>
    </source>
</evidence>
<keyword evidence="1" id="KW-1133">Transmembrane helix</keyword>
<dbReference type="Proteomes" id="UP001189429">
    <property type="component" value="Unassembled WGS sequence"/>
</dbReference>
<comment type="caution">
    <text evidence="2">The sequence shown here is derived from an EMBL/GenBank/DDBJ whole genome shotgun (WGS) entry which is preliminary data.</text>
</comment>
<evidence type="ECO:0000256" key="1">
    <source>
        <dbReference type="SAM" id="Phobius"/>
    </source>
</evidence>
<proteinExistence type="predicted"/>
<keyword evidence="3" id="KW-1185">Reference proteome</keyword>
<reference evidence="2" key="1">
    <citation type="submission" date="2023-10" db="EMBL/GenBank/DDBJ databases">
        <authorList>
            <person name="Chen Y."/>
            <person name="Shah S."/>
            <person name="Dougan E. K."/>
            <person name="Thang M."/>
            <person name="Chan C."/>
        </authorList>
    </citation>
    <scope>NUCLEOTIDE SEQUENCE [LARGE SCALE GENOMIC DNA]</scope>
</reference>
<feature type="transmembrane region" description="Helical" evidence="1">
    <location>
        <begin position="85"/>
        <end position="110"/>
    </location>
</feature>
<feature type="transmembrane region" description="Helical" evidence="1">
    <location>
        <begin position="152"/>
        <end position="173"/>
    </location>
</feature>
<keyword evidence="1" id="KW-0812">Transmembrane</keyword>
<keyword evidence="1" id="KW-0472">Membrane</keyword>
<feature type="non-terminal residue" evidence="2">
    <location>
        <position position="389"/>
    </location>
</feature>
<organism evidence="2 3">
    <name type="scientific">Prorocentrum cordatum</name>
    <dbReference type="NCBI Taxonomy" id="2364126"/>
    <lineage>
        <taxon>Eukaryota</taxon>
        <taxon>Sar</taxon>
        <taxon>Alveolata</taxon>
        <taxon>Dinophyceae</taxon>
        <taxon>Prorocentrales</taxon>
        <taxon>Prorocentraceae</taxon>
        <taxon>Prorocentrum</taxon>
    </lineage>
</organism>
<gene>
    <name evidence="2" type="ORF">PCOR1329_LOCUS38058</name>
</gene>
<accession>A0ABN9TDL3</accession>
<evidence type="ECO:0008006" key="4">
    <source>
        <dbReference type="Google" id="ProtNLM"/>
    </source>
</evidence>